<name>A0A9P9WFU6_9PEZI</name>
<dbReference type="GO" id="GO:0005634">
    <property type="term" value="C:nucleus"/>
    <property type="evidence" value="ECO:0007669"/>
    <property type="project" value="TreeGrafter"/>
</dbReference>
<dbReference type="Proteomes" id="UP000829685">
    <property type="component" value="Unassembled WGS sequence"/>
</dbReference>
<feature type="region of interest" description="Disordered" evidence="4">
    <location>
        <begin position="717"/>
        <end position="739"/>
    </location>
</feature>
<keyword evidence="3" id="KW-0413">Isomerase</keyword>
<gene>
    <name evidence="6" type="ORF">JX265_009679</name>
</gene>
<dbReference type="GO" id="GO:0009982">
    <property type="term" value="F:pseudouridine synthase activity"/>
    <property type="evidence" value="ECO:0007669"/>
    <property type="project" value="InterPro"/>
</dbReference>
<keyword evidence="2" id="KW-0819">tRNA processing</keyword>
<dbReference type="InterPro" id="IPR011760">
    <property type="entry name" value="PsdUridine_synth_TruD_insert"/>
</dbReference>
<dbReference type="GO" id="GO:0008033">
    <property type="term" value="P:tRNA processing"/>
    <property type="evidence" value="ECO:0007669"/>
    <property type="project" value="UniProtKB-KW"/>
</dbReference>
<feature type="compositionally biased region" description="Polar residues" evidence="4">
    <location>
        <begin position="835"/>
        <end position="854"/>
    </location>
</feature>
<feature type="region of interest" description="Disordered" evidence="4">
    <location>
        <begin position="659"/>
        <end position="702"/>
    </location>
</feature>
<protein>
    <recommendedName>
        <fullName evidence="5">TRUD domain-containing protein</fullName>
    </recommendedName>
</protein>
<feature type="compositionally biased region" description="Polar residues" evidence="4">
    <location>
        <begin position="110"/>
        <end position="125"/>
    </location>
</feature>
<reference evidence="6" key="1">
    <citation type="submission" date="2021-03" db="EMBL/GenBank/DDBJ databases">
        <title>Revisited historic fungal species revealed as producer of novel bioactive compounds through whole genome sequencing and comparative genomics.</title>
        <authorList>
            <person name="Vignolle G.A."/>
            <person name="Hochenegger N."/>
            <person name="Mach R.L."/>
            <person name="Mach-Aigner A.R."/>
            <person name="Javad Rahimi M."/>
            <person name="Salim K.A."/>
            <person name="Chan C.M."/>
            <person name="Lim L.B.L."/>
            <person name="Cai F."/>
            <person name="Druzhinina I.S."/>
            <person name="U'Ren J.M."/>
            <person name="Derntl C."/>
        </authorList>
    </citation>
    <scope>NUCLEOTIDE SEQUENCE</scope>
    <source>
        <strain evidence="6">TUCIM 5799</strain>
    </source>
</reference>
<proteinExistence type="inferred from homology"/>
<feature type="region of interest" description="Disordered" evidence="4">
    <location>
        <begin position="834"/>
        <end position="871"/>
    </location>
</feature>
<feature type="region of interest" description="Disordered" evidence="4">
    <location>
        <begin position="765"/>
        <end position="786"/>
    </location>
</feature>
<feature type="compositionally biased region" description="Polar residues" evidence="4">
    <location>
        <begin position="79"/>
        <end position="97"/>
    </location>
</feature>
<evidence type="ECO:0000259" key="5">
    <source>
        <dbReference type="PROSITE" id="PS50984"/>
    </source>
</evidence>
<dbReference type="NCBIfam" id="TIGR00094">
    <property type="entry name" value="tRNA_TruD_broad"/>
    <property type="match status" value="1"/>
</dbReference>
<evidence type="ECO:0000313" key="7">
    <source>
        <dbReference type="Proteomes" id="UP000829685"/>
    </source>
</evidence>
<dbReference type="PROSITE" id="PS50984">
    <property type="entry name" value="TRUD"/>
    <property type="match status" value="1"/>
</dbReference>
<evidence type="ECO:0000313" key="6">
    <source>
        <dbReference type="EMBL" id="KAI1861060.1"/>
    </source>
</evidence>
<dbReference type="Gene3D" id="3.30.2350.20">
    <property type="entry name" value="TruD, catalytic domain"/>
    <property type="match status" value="2"/>
</dbReference>
<feature type="region of interest" description="Disordered" evidence="4">
    <location>
        <begin position="204"/>
        <end position="227"/>
    </location>
</feature>
<organism evidence="6 7">
    <name type="scientific">Neoarthrinium moseri</name>
    <dbReference type="NCBI Taxonomy" id="1658444"/>
    <lineage>
        <taxon>Eukaryota</taxon>
        <taxon>Fungi</taxon>
        <taxon>Dikarya</taxon>
        <taxon>Ascomycota</taxon>
        <taxon>Pezizomycotina</taxon>
        <taxon>Sordariomycetes</taxon>
        <taxon>Xylariomycetidae</taxon>
        <taxon>Amphisphaeriales</taxon>
        <taxon>Apiosporaceae</taxon>
        <taxon>Neoarthrinium</taxon>
    </lineage>
</organism>
<feature type="domain" description="TRUD" evidence="5">
    <location>
        <begin position="360"/>
        <end position="623"/>
    </location>
</feature>
<keyword evidence="7" id="KW-1185">Reference proteome</keyword>
<dbReference type="InterPro" id="IPR020103">
    <property type="entry name" value="PsdUridine_synth_cat_dom_sf"/>
</dbReference>
<dbReference type="PIRSF" id="PIRSF037016">
    <property type="entry name" value="Pseudouridin_synth_euk_prd"/>
    <property type="match status" value="1"/>
</dbReference>
<evidence type="ECO:0000256" key="3">
    <source>
        <dbReference type="ARBA" id="ARBA00023235"/>
    </source>
</evidence>
<dbReference type="CDD" id="cd02576">
    <property type="entry name" value="PseudoU_synth_ScPUS7"/>
    <property type="match status" value="1"/>
</dbReference>
<evidence type="ECO:0000256" key="2">
    <source>
        <dbReference type="ARBA" id="ARBA00022694"/>
    </source>
</evidence>
<sequence length="902" mass="99083">MATHTAMTQGNDPNVRSSLERNVGILHLVSPKEHGWNGVLRKRQVHEISEDGEVLHLKDYYSDAKEFDRREAAKHGKSNESQTAPSSENKSNGAASSESRKTAGDATAVEGTQEQKSADATISSDKAQDVKVDDAPSEEIPQSDVEILKDLLDEATTDELIALDTKIRADPKARPKTHGFEIRRIFSSRIDTEAGSDGIIQAKAANNAGKQNRGNRGNRSRHGQGGQTQIGKYLHFSLYKENKDTMEAISHLSRVLNMKPNFFSTAGTKDRRAVTVQRVSIRGRDPRGMFSVNARLQGIKIGDFKFSDKSLFLGSHSGNEFTIVMKDCEFQETEGESFERKLEIAQSTLDKALADISKNGFINYFGTQRFGTFETGTHILGMKLLKGDFKGAVLDLLAYDPVMAAKDPSRLQGSGEFVRTDDIFRAKALAKYDETGDPEEAVKCLPRRCNTEFAILKHLSKQRNDFHGAILSITRNMRTMYLHAYQSLVWNFAASKRWELFGATVVKGDLVYTTGDDSTKTEGANDEDYEENIHLQDTSSDDKGFWRNVRALTAEDVAGGNYTITDIVLPSPGTRVVYPDNEIGEFYKEFMSKDENGGLDPDNMHRSQQPFSLTGDYRKFMGTFISAPVGSVLAYAHDHDQLVPTDFDLIQERRAKERAEAAAANGGAPSKWQAFSTSVKENERQEARENVARRKAESLGDDASEVRMKDTWVQTSVDGSKKRVKVGTHSTEADPENVAAQDAGAMEVEQPTTAALETSSEIAAGASKQTESGGKDAPEVSTTSAPSTKMNLSIYLRRLLFKLYDCTIGGLLRVFGANKLTHKASPIPIAHQSAEPAQTIPTNTNTQGPETNPSRDAAPIQASDEPMTDAPAPATEQKIAVILKFSLPPSAYATTVLRELQG</sequence>
<dbReference type="InterPro" id="IPR020119">
    <property type="entry name" value="PsdUridine_synth_TruD_CS"/>
</dbReference>
<dbReference type="PANTHER" id="PTHR13326">
    <property type="entry name" value="TRNA PSEUDOURIDINE SYNTHASE D"/>
    <property type="match status" value="1"/>
</dbReference>
<dbReference type="SUPFAM" id="SSF55120">
    <property type="entry name" value="Pseudouridine synthase"/>
    <property type="match status" value="1"/>
</dbReference>
<dbReference type="InterPro" id="IPR042214">
    <property type="entry name" value="TruD_catalytic"/>
</dbReference>
<dbReference type="EMBL" id="JAFIMR010000030">
    <property type="protein sequence ID" value="KAI1861060.1"/>
    <property type="molecule type" value="Genomic_DNA"/>
</dbReference>
<feature type="compositionally biased region" description="Low complexity" evidence="4">
    <location>
        <begin position="204"/>
        <end position="215"/>
    </location>
</feature>
<comment type="caution">
    <text evidence="6">The sequence shown here is derived from an EMBL/GenBank/DDBJ whole genome shotgun (WGS) entry which is preliminary data.</text>
</comment>
<feature type="compositionally biased region" description="Basic and acidic residues" evidence="4">
    <location>
        <begin position="680"/>
        <end position="702"/>
    </location>
</feature>
<comment type="similarity">
    <text evidence="1">Belongs to the pseudouridine synthase TruD family.</text>
</comment>
<feature type="region of interest" description="Disordered" evidence="4">
    <location>
        <begin position="70"/>
        <end position="145"/>
    </location>
</feature>
<evidence type="ECO:0000256" key="1">
    <source>
        <dbReference type="ARBA" id="ARBA00007953"/>
    </source>
</evidence>
<dbReference type="GO" id="GO:0003723">
    <property type="term" value="F:RNA binding"/>
    <property type="evidence" value="ECO:0007669"/>
    <property type="project" value="InterPro"/>
</dbReference>
<dbReference type="Pfam" id="PF01142">
    <property type="entry name" value="TruD"/>
    <property type="match status" value="1"/>
</dbReference>
<accession>A0A9P9WFU6</accession>
<dbReference type="AlphaFoldDB" id="A0A9P9WFU6"/>
<dbReference type="PANTHER" id="PTHR13326:SF21">
    <property type="entry name" value="PSEUDOURIDYLATE SYNTHASE PUS7L"/>
    <property type="match status" value="1"/>
</dbReference>
<evidence type="ECO:0000256" key="4">
    <source>
        <dbReference type="SAM" id="MobiDB-lite"/>
    </source>
</evidence>
<dbReference type="InterPro" id="IPR001656">
    <property type="entry name" value="PsdUridine_synth_TruD"/>
</dbReference>
<dbReference type="PROSITE" id="PS01268">
    <property type="entry name" value="UPF0024"/>
    <property type="match status" value="1"/>
</dbReference>
<dbReference type="GO" id="GO:0001522">
    <property type="term" value="P:pseudouridine synthesis"/>
    <property type="evidence" value="ECO:0007669"/>
    <property type="project" value="InterPro"/>
</dbReference>